<evidence type="ECO:0000256" key="1">
    <source>
        <dbReference type="SAM" id="Coils"/>
    </source>
</evidence>
<evidence type="ECO:0000313" key="4">
    <source>
        <dbReference type="Proteomes" id="UP000237105"/>
    </source>
</evidence>
<evidence type="ECO:0000256" key="2">
    <source>
        <dbReference type="SAM" id="MobiDB-lite"/>
    </source>
</evidence>
<keyword evidence="1" id="KW-0175">Coiled coil</keyword>
<dbReference type="GO" id="GO:0000149">
    <property type="term" value="F:SNARE binding"/>
    <property type="evidence" value="ECO:0007669"/>
    <property type="project" value="TreeGrafter"/>
</dbReference>
<feature type="coiled-coil region" evidence="1">
    <location>
        <begin position="63"/>
        <end position="107"/>
    </location>
</feature>
<dbReference type="PANTHER" id="PTHR15157">
    <property type="entry name" value="UV RADIATION RESISTANCE-ASSOCIATED GENE PROTEIN"/>
    <property type="match status" value="1"/>
</dbReference>
<comment type="caution">
    <text evidence="3">The sequence shown here is derived from an EMBL/GenBank/DDBJ whole genome shotgun (WGS) entry which is preliminary data.</text>
</comment>
<dbReference type="AlphaFoldDB" id="A0A2P5A892"/>
<name>A0A2P5A892_PARAD</name>
<protein>
    <submittedName>
        <fullName evidence="3">UV radiation resistance-associated protein</fullName>
    </submittedName>
</protein>
<proteinExistence type="predicted"/>
<dbReference type="EMBL" id="JXTB01000786">
    <property type="protein sequence ID" value="PON32739.1"/>
    <property type="molecule type" value="Genomic_DNA"/>
</dbReference>
<dbReference type="GO" id="GO:0035493">
    <property type="term" value="P:SNARE complex assembly"/>
    <property type="evidence" value="ECO:0007669"/>
    <property type="project" value="TreeGrafter"/>
</dbReference>
<gene>
    <name evidence="3" type="ORF">PanWU01x14_358710</name>
</gene>
<dbReference type="OrthoDB" id="72772at2759"/>
<dbReference type="GO" id="GO:0000323">
    <property type="term" value="C:lytic vacuole"/>
    <property type="evidence" value="ECO:0007669"/>
    <property type="project" value="TreeGrafter"/>
</dbReference>
<dbReference type="PANTHER" id="PTHR15157:SF24">
    <property type="entry name" value="VACUOLAR PROTEIN SORTING 38"/>
    <property type="match status" value="1"/>
</dbReference>
<accession>A0A2P5A892</accession>
<organism evidence="3 4">
    <name type="scientific">Parasponia andersonii</name>
    <name type="common">Sponia andersonii</name>
    <dbReference type="NCBI Taxonomy" id="3476"/>
    <lineage>
        <taxon>Eukaryota</taxon>
        <taxon>Viridiplantae</taxon>
        <taxon>Streptophyta</taxon>
        <taxon>Embryophyta</taxon>
        <taxon>Tracheophyta</taxon>
        <taxon>Spermatophyta</taxon>
        <taxon>Magnoliopsida</taxon>
        <taxon>eudicotyledons</taxon>
        <taxon>Gunneridae</taxon>
        <taxon>Pentapetalae</taxon>
        <taxon>rosids</taxon>
        <taxon>fabids</taxon>
        <taxon>Rosales</taxon>
        <taxon>Cannabaceae</taxon>
        <taxon>Parasponia</taxon>
    </lineage>
</organism>
<evidence type="ECO:0000313" key="3">
    <source>
        <dbReference type="EMBL" id="PON32739.1"/>
    </source>
</evidence>
<dbReference type="STRING" id="3476.A0A2P5A892"/>
<feature type="compositionally biased region" description="Low complexity" evidence="2">
    <location>
        <begin position="182"/>
        <end position="198"/>
    </location>
</feature>
<dbReference type="GO" id="GO:0005768">
    <property type="term" value="C:endosome"/>
    <property type="evidence" value="ECO:0007669"/>
    <property type="project" value="TreeGrafter"/>
</dbReference>
<feature type="region of interest" description="Disordered" evidence="2">
    <location>
        <begin position="178"/>
        <end position="199"/>
    </location>
</feature>
<sequence length="354" mass="39576">MEGDRPATATTKRKMDPENAKVIEWEEFQQELARLWSLSSALAEAKDKKRSLHQKLQPLIQVEAESLNRLNELEEMRGKLEARKMVMENLSMRNKIAAENVRKQEERLNIDVSSLLVGGTALSVVRNRLQELNEFLDGEKGYIRLKNLQKKLRMRQRCMVSQVSLLYPVKISAGATQDQELESLPSSSKSGNSAGSKPVNPSSLTILGLHLTMLPFKMMSLFSDKKEAQRSSSALGYVAHAVSLIASYLKVPLRYPVRFGGSHSYVTDYAPSVESTVSDSSSDTSLSTNLKHLEFPLFLDGQDTTRTAYAVFLLNKDLEQLLNFIGVKSLGPSHVLANLKELVRTIQSADYIDT</sequence>
<keyword evidence="4" id="KW-1185">Reference proteome</keyword>
<dbReference type="Proteomes" id="UP000237105">
    <property type="component" value="Unassembled WGS sequence"/>
</dbReference>
<reference evidence="4" key="1">
    <citation type="submission" date="2016-06" db="EMBL/GenBank/DDBJ databases">
        <title>Parallel loss of symbiosis genes in relatives of nitrogen-fixing non-legume Parasponia.</title>
        <authorList>
            <person name="Van Velzen R."/>
            <person name="Holmer R."/>
            <person name="Bu F."/>
            <person name="Rutten L."/>
            <person name="Van Zeijl A."/>
            <person name="Liu W."/>
            <person name="Santuari L."/>
            <person name="Cao Q."/>
            <person name="Sharma T."/>
            <person name="Shen D."/>
            <person name="Roswanjaya Y."/>
            <person name="Wardhani T."/>
            <person name="Kalhor M.S."/>
            <person name="Jansen J."/>
            <person name="Van den Hoogen J."/>
            <person name="Gungor B."/>
            <person name="Hartog M."/>
            <person name="Hontelez J."/>
            <person name="Verver J."/>
            <person name="Yang W.-C."/>
            <person name="Schijlen E."/>
            <person name="Repin R."/>
            <person name="Schilthuizen M."/>
            <person name="Schranz E."/>
            <person name="Heidstra R."/>
            <person name="Miyata K."/>
            <person name="Fedorova E."/>
            <person name="Kohlen W."/>
            <person name="Bisseling T."/>
            <person name="Smit S."/>
            <person name="Geurts R."/>
        </authorList>
    </citation>
    <scope>NUCLEOTIDE SEQUENCE [LARGE SCALE GENOMIC DNA]</scope>
    <source>
        <strain evidence="4">cv. WU1-14</strain>
    </source>
</reference>